<dbReference type="RefSeq" id="XP_040712837.1">
    <property type="nucleotide sequence ID" value="XM_040864747.1"/>
</dbReference>
<proteinExistence type="predicted"/>
<feature type="transmembrane region" description="Helical" evidence="1">
    <location>
        <begin position="128"/>
        <end position="148"/>
    </location>
</feature>
<dbReference type="InParanoid" id="A0A1Y2DMY9"/>
<evidence type="ECO:0000313" key="3">
    <source>
        <dbReference type="Proteomes" id="UP000193689"/>
    </source>
</evidence>
<evidence type="ECO:0000313" key="2">
    <source>
        <dbReference type="EMBL" id="ORY60610.1"/>
    </source>
</evidence>
<comment type="caution">
    <text evidence="2">The sequence shown here is derived from an EMBL/GenBank/DDBJ whole genome shotgun (WGS) entry which is preliminary data.</text>
</comment>
<sequence length="152" mass="16858">MIKGDGLVVSYWREGKVEVLGTRCAKSCHGHGDLVRHRGNYYHDDCTGPGYAGSRRDALRGRGIMPLIIRDGPGRWITVYFVGFWSVACPVYRGLGPVGFAMSLLLGSVVAIRGLVLRTVQADRVTFVCWAGWLMVLYCQPLMSRYAIFTAL</sequence>
<protein>
    <submittedName>
        <fullName evidence="2">Uncharacterized protein</fullName>
    </submittedName>
</protein>
<dbReference type="AlphaFoldDB" id="A0A1Y2DMY9"/>
<organism evidence="2 3">
    <name type="scientific">Pseudomassariella vexata</name>
    <dbReference type="NCBI Taxonomy" id="1141098"/>
    <lineage>
        <taxon>Eukaryota</taxon>
        <taxon>Fungi</taxon>
        <taxon>Dikarya</taxon>
        <taxon>Ascomycota</taxon>
        <taxon>Pezizomycotina</taxon>
        <taxon>Sordariomycetes</taxon>
        <taxon>Xylariomycetidae</taxon>
        <taxon>Amphisphaeriales</taxon>
        <taxon>Pseudomassariaceae</taxon>
        <taxon>Pseudomassariella</taxon>
    </lineage>
</organism>
<evidence type="ECO:0000256" key="1">
    <source>
        <dbReference type="SAM" id="Phobius"/>
    </source>
</evidence>
<keyword evidence="1" id="KW-0812">Transmembrane</keyword>
<dbReference type="EMBL" id="MCFJ01000011">
    <property type="protein sequence ID" value="ORY60610.1"/>
    <property type="molecule type" value="Genomic_DNA"/>
</dbReference>
<dbReference type="OrthoDB" id="434972at2759"/>
<dbReference type="GeneID" id="63780959"/>
<gene>
    <name evidence="2" type="ORF">BCR38DRAFT_495995</name>
</gene>
<dbReference type="STRING" id="1141098.A0A1Y2DMY9"/>
<dbReference type="Proteomes" id="UP000193689">
    <property type="component" value="Unassembled WGS sequence"/>
</dbReference>
<accession>A0A1Y2DMY9</accession>
<feature type="transmembrane region" description="Helical" evidence="1">
    <location>
        <begin position="74"/>
        <end position="93"/>
    </location>
</feature>
<keyword evidence="1" id="KW-1133">Transmembrane helix</keyword>
<keyword evidence="1" id="KW-0472">Membrane</keyword>
<name>A0A1Y2DMY9_9PEZI</name>
<feature type="transmembrane region" description="Helical" evidence="1">
    <location>
        <begin position="99"/>
        <end position="116"/>
    </location>
</feature>
<reference evidence="2 3" key="1">
    <citation type="submission" date="2016-07" db="EMBL/GenBank/DDBJ databases">
        <title>Pervasive Adenine N6-methylation of Active Genes in Fungi.</title>
        <authorList>
            <consortium name="DOE Joint Genome Institute"/>
            <person name="Mondo S.J."/>
            <person name="Dannebaum R.O."/>
            <person name="Kuo R.C."/>
            <person name="Labutti K."/>
            <person name="Haridas S."/>
            <person name="Kuo A."/>
            <person name="Salamov A."/>
            <person name="Ahrendt S.R."/>
            <person name="Lipzen A."/>
            <person name="Sullivan W."/>
            <person name="Andreopoulos W.B."/>
            <person name="Clum A."/>
            <person name="Lindquist E."/>
            <person name="Daum C."/>
            <person name="Ramamoorthy G.K."/>
            <person name="Gryganskyi A."/>
            <person name="Culley D."/>
            <person name="Magnuson J.K."/>
            <person name="James T.Y."/>
            <person name="O'Malley M.A."/>
            <person name="Stajich J.E."/>
            <person name="Spatafora J.W."/>
            <person name="Visel A."/>
            <person name="Grigoriev I.V."/>
        </authorList>
    </citation>
    <scope>NUCLEOTIDE SEQUENCE [LARGE SCALE GENOMIC DNA]</scope>
    <source>
        <strain evidence="2 3">CBS 129021</strain>
    </source>
</reference>
<keyword evidence="3" id="KW-1185">Reference proteome</keyword>